<dbReference type="InterPro" id="IPR036188">
    <property type="entry name" value="FAD/NAD-bd_sf"/>
</dbReference>
<protein>
    <recommendedName>
        <fullName evidence="4">FAD-binding domain-containing protein</fullName>
    </recommendedName>
</protein>
<comment type="caution">
    <text evidence="5">The sequence shown here is derived from an EMBL/GenBank/DDBJ whole genome shotgun (WGS) entry which is preliminary data.</text>
</comment>
<dbReference type="InterPro" id="IPR002938">
    <property type="entry name" value="FAD-bd"/>
</dbReference>
<evidence type="ECO:0000259" key="4">
    <source>
        <dbReference type="Pfam" id="PF01494"/>
    </source>
</evidence>
<dbReference type="Pfam" id="PF01494">
    <property type="entry name" value="FAD_binding_3"/>
    <property type="match status" value="2"/>
</dbReference>
<evidence type="ECO:0000256" key="3">
    <source>
        <dbReference type="ARBA" id="ARBA00024018"/>
    </source>
</evidence>
<evidence type="ECO:0000313" key="6">
    <source>
        <dbReference type="Proteomes" id="UP001552299"/>
    </source>
</evidence>
<dbReference type="Gene3D" id="3.50.50.60">
    <property type="entry name" value="FAD/NAD(P)-binding domain"/>
    <property type="match status" value="2"/>
</dbReference>
<sequence>MKSMAMNVSSALFFSSFLVPTRREPRRRAFNPTASSSSISRKEDVVIVGGGIAGLATALSLHRLGVPSLVLEQGDSLRAGGTSLTLFKNGWRVLDAIGVGDELRNRFIEIEGLVMRSVDGRELRSFSFKEEAPGQEVRAVERRLLLETLSSKLPLNSISYSSRVKAIKKQGTGETLLELDDGTQMLAKIVIGCDGIRSPVAKWMGFSEPKYVGHCAFRGLALYPEGQPFKARVNYIYGRGLRAGFVPISQGKVYWFICFNNPSPAFPIKLISERCPGLKFNLEPKSMNDDKEDEMLEGEMENLKAGVEERYSDMEGRLSSIESHFKNMEDIMKKLIVMQSKASPAVPRAELKGKEILEDNDEVESVFYQGPPRGAPWVGGLGYFEGRTMRRGEAEPFGRLPGLGEWSGGHGMPRGVQVCRTRMGAWNARFCTWIGLQERELDRGSERTMEAVREQDWAWFGGFACNVSAGSQSDRNRRIGPRTDDPSILKKQALELMRNWPSDLLDVLHNTPDDVVIKTPLVDRWLWPGFSPAASTDKVVVVGDAWHPMTPNLGQGACCALEDSVVLAGKLSAALKDGGESVEGALRAYSEERWARIFMVTARANLVGSFLQWDNPVVCEFRNNIMIPWFVRLAPFLEHTNFECDLLEPVASN</sequence>
<name>A0ABD0TZ50_DENTH</name>
<gene>
    <name evidence="5" type="ORF">M5K25_027185</name>
</gene>
<evidence type="ECO:0000256" key="1">
    <source>
        <dbReference type="ARBA" id="ARBA00023002"/>
    </source>
</evidence>
<dbReference type="PRINTS" id="PR00420">
    <property type="entry name" value="RNGMNOXGNASE"/>
</dbReference>
<dbReference type="SUPFAM" id="SSF51905">
    <property type="entry name" value="FAD/NAD(P)-binding domain"/>
    <property type="match status" value="1"/>
</dbReference>
<keyword evidence="6" id="KW-1185">Reference proteome</keyword>
<keyword evidence="2" id="KW-0503">Monooxygenase</keyword>
<comment type="similarity">
    <text evidence="3">Belongs to the 3-hydroxybenzoate 6-hydroxylase family.</text>
</comment>
<reference evidence="5 6" key="1">
    <citation type="journal article" date="2024" name="Plant Biotechnol. J.">
        <title>Dendrobium thyrsiflorum genome and its molecular insights into genes involved in important horticultural traits.</title>
        <authorList>
            <person name="Chen B."/>
            <person name="Wang J.Y."/>
            <person name="Zheng P.J."/>
            <person name="Li K.L."/>
            <person name="Liang Y.M."/>
            <person name="Chen X.F."/>
            <person name="Zhang C."/>
            <person name="Zhao X."/>
            <person name="He X."/>
            <person name="Zhang G.Q."/>
            <person name="Liu Z.J."/>
            <person name="Xu Q."/>
        </authorList>
    </citation>
    <scope>NUCLEOTIDE SEQUENCE [LARGE SCALE GENOMIC DNA]</scope>
    <source>
        <strain evidence="5">GZMU011</strain>
    </source>
</reference>
<dbReference type="GO" id="GO:0004497">
    <property type="term" value="F:monooxygenase activity"/>
    <property type="evidence" value="ECO:0007669"/>
    <property type="project" value="UniProtKB-KW"/>
</dbReference>
<proteinExistence type="inferred from homology"/>
<accession>A0ABD0TZ50</accession>
<evidence type="ECO:0000256" key="2">
    <source>
        <dbReference type="ARBA" id="ARBA00023033"/>
    </source>
</evidence>
<dbReference type="PANTHER" id="PTHR45934:SF9">
    <property type="entry name" value="FAD_NAD(P)-BINDING OXIDOREDUCTASE FAMILY PROTEIN"/>
    <property type="match status" value="1"/>
</dbReference>
<dbReference type="EMBL" id="JANQDX010000019">
    <property type="protein sequence ID" value="KAL0905014.1"/>
    <property type="molecule type" value="Genomic_DNA"/>
</dbReference>
<feature type="domain" description="FAD-binding" evidence="4">
    <location>
        <begin position="536"/>
        <end position="601"/>
    </location>
</feature>
<dbReference type="Proteomes" id="UP001552299">
    <property type="component" value="Unassembled WGS sequence"/>
</dbReference>
<feature type="domain" description="FAD-binding" evidence="4">
    <location>
        <begin position="44"/>
        <end position="211"/>
    </location>
</feature>
<dbReference type="AlphaFoldDB" id="A0ABD0TZ50"/>
<organism evidence="5 6">
    <name type="scientific">Dendrobium thyrsiflorum</name>
    <name type="common">Pinecone-like raceme dendrobium</name>
    <name type="synonym">Orchid</name>
    <dbReference type="NCBI Taxonomy" id="117978"/>
    <lineage>
        <taxon>Eukaryota</taxon>
        <taxon>Viridiplantae</taxon>
        <taxon>Streptophyta</taxon>
        <taxon>Embryophyta</taxon>
        <taxon>Tracheophyta</taxon>
        <taxon>Spermatophyta</taxon>
        <taxon>Magnoliopsida</taxon>
        <taxon>Liliopsida</taxon>
        <taxon>Asparagales</taxon>
        <taxon>Orchidaceae</taxon>
        <taxon>Epidendroideae</taxon>
        <taxon>Malaxideae</taxon>
        <taxon>Dendrobiinae</taxon>
        <taxon>Dendrobium</taxon>
    </lineage>
</organism>
<keyword evidence="1" id="KW-0560">Oxidoreductase</keyword>
<dbReference type="PANTHER" id="PTHR45934">
    <property type="entry name" value="FAD/NAD(P)-BINDING OXIDOREDUCTASE FAMILY PROTEIN"/>
    <property type="match status" value="1"/>
</dbReference>
<dbReference type="InterPro" id="IPR044560">
    <property type="entry name" value="MOase"/>
</dbReference>
<evidence type="ECO:0000313" key="5">
    <source>
        <dbReference type="EMBL" id="KAL0905014.1"/>
    </source>
</evidence>